<keyword evidence="3" id="KW-1185">Reference proteome</keyword>
<name>A0ABP8IBF3_9GAMM</name>
<keyword evidence="1" id="KW-0732">Signal</keyword>
<dbReference type="EMBL" id="BAABFV010000001">
    <property type="protein sequence ID" value="GAA4355313.1"/>
    <property type="molecule type" value="Genomic_DNA"/>
</dbReference>
<sequence length="185" mass="19942">MKYLFLLILSALPLSSYAEVKTNGIVGGGLAFGGDAIINNIEFEDGSTDDVDAGEGFWVDVGMRFDFGAWALKGTAGYKTGGTFAANGDATFSRFPLTGIASYNNNGHYFGGGFTHELSPTLDVDLPYASGSADFDDATGLVLEYENNYDRWAWGIRYTNIEYTHSSSGSDFDGSNIAAFAHFYF</sequence>
<evidence type="ECO:0000313" key="3">
    <source>
        <dbReference type="Proteomes" id="UP001501011"/>
    </source>
</evidence>
<evidence type="ECO:0008006" key="4">
    <source>
        <dbReference type="Google" id="ProtNLM"/>
    </source>
</evidence>
<evidence type="ECO:0000256" key="1">
    <source>
        <dbReference type="SAM" id="SignalP"/>
    </source>
</evidence>
<gene>
    <name evidence="2" type="ORF">GCM10023151_02240</name>
</gene>
<accession>A0ABP8IBF3</accession>
<organism evidence="2 3">
    <name type="scientific">Kangiella marina</name>
    <dbReference type="NCBI Taxonomy" id="1079178"/>
    <lineage>
        <taxon>Bacteria</taxon>
        <taxon>Pseudomonadati</taxon>
        <taxon>Pseudomonadota</taxon>
        <taxon>Gammaproteobacteria</taxon>
        <taxon>Kangiellales</taxon>
        <taxon>Kangiellaceae</taxon>
        <taxon>Kangiella</taxon>
    </lineage>
</organism>
<dbReference type="Proteomes" id="UP001501011">
    <property type="component" value="Unassembled WGS sequence"/>
</dbReference>
<dbReference type="RefSeq" id="WP_345291364.1">
    <property type="nucleotide sequence ID" value="NZ_BAABFV010000001.1"/>
</dbReference>
<protein>
    <recommendedName>
        <fullName evidence="4">Outer membrane protein beta-barrel domain-containing protein</fullName>
    </recommendedName>
</protein>
<feature type="chain" id="PRO_5045825293" description="Outer membrane protein beta-barrel domain-containing protein" evidence="1">
    <location>
        <begin position="19"/>
        <end position="185"/>
    </location>
</feature>
<reference evidence="3" key="1">
    <citation type="journal article" date="2019" name="Int. J. Syst. Evol. Microbiol.">
        <title>The Global Catalogue of Microorganisms (GCM) 10K type strain sequencing project: providing services to taxonomists for standard genome sequencing and annotation.</title>
        <authorList>
            <consortium name="The Broad Institute Genomics Platform"/>
            <consortium name="The Broad Institute Genome Sequencing Center for Infectious Disease"/>
            <person name="Wu L."/>
            <person name="Ma J."/>
        </authorList>
    </citation>
    <scope>NUCLEOTIDE SEQUENCE [LARGE SCALE GENOMIC DNA]</scope>
    <source>
        <strain evidence="3">JCM 17728</strain>
    </source>
</reference>
<comment type="caution">
    <text evidence="2">The sequence shown here is derived from an EMBL/GenBank/DDBJ whole genome shotgun (WGS) entry which is preliminary data.</text>
</comment>
<evidence type="ECO:0000313" key="2">
    <source>
        <dbReference type="EMBL" id="GAA4355313.1"/>
    </source>
</evidence>
<proteinExistence type="predicted"/>
<feature type="signal peptide" evidence="1">
    <location>
        <begin position="1"/>
        <end position="18"/>
    </location>
</feature>